<reference evidence="2 3" key="1">
    <citation type="submission" date="2017-09" db="EMBL/GenBank/DDBJ databases">
        <authorList>
            <person name="Ehlers B."/>
            <person name="Leendertz F.H."/>
        </authorList>
    </citation>
    <scope>NUCLEOTIDE SEQUENCE [LARGE SCALE GENOMIC DNA]</scope>
    <source>
        <strain evidence="2 3">USBA 140</strain>
    </source>
</reference>
<dbReference type="RefSeq" id="WP_141415074.1">
    <property type="nucleotide sequence ID" value="NZ_OCNJ01000002.1"/>
</dbReference>
<proteinExistence type="predicted"/>
<dbReference type="EMBL" id="OCNJ01000002">
    <property type="protein sequence ID" value="SOD92496.1"/>
    <property type="molecule type" value="Genomic_DNA"/>
</dbReference>
<keyword evidence="3" id="KW-1185">Reference proteome</keyword>
<dbReference type="Proteomes" id="UP000219621">
    <property type="component" value="Unassembled WGS sequence"/>
</dbReference>
<evidence type="ECO:0000313" key="2">
    <source>
        <dbReference type="EMBL" id="SOD92496.1"/>
    </source>
</evidence>
<organism evidence="2 3">
    <name type="scientific">Caenispirillum bisanense</name>
    <dbReference type="NCBI Taxonomy" id="414052"/>
    <lineage>
        <taxon>Bacteria</taxon>
        <taxon>Pseudomonadati</taxon>
        <taxon>Pseudomonadota</taxon>
        <taxon>Alphaproteobacteria</taxon>
        <taxon>Rhodospirillales</taxon>
        <taxon>Novispirillaceae</taxon>
        <taxon>Caenispirillum</taxon>
    </lineage>
</organism>
<protein>
    <submittedName>
        <fullName evidence="2">Uncharacterized protein</fullName>
    </submittedName>
</protein>
<gene>
    <name evidence="2" type="ORF">SAMN05421508_102464</name>
</gene>
<dbReference type="AlphaFoldDB" id="A0A286GB61"/>
<evidence type="ECO:0000313" key="3">
    <source>
        <dbReference type="Proteomes" id="UP000219621"/>
    </source>
</evidence>
<sequence>MHMMEHGHVDIRGHRPAAPRGILSAASKSAADRPLPGEGMKTGTSLSPEDIRRIVADMVG</sequence>
<name>A0A286GB61_9PROT</name>
<feature type="compositionally biased region" description="Basic and acidic residues" evidence="1">
    <location>
        <begin position="49"/>
        <end position="60"/>
    </location>
</feature>
<accession>A0A286GB61</accession>
<evidence type="ECO:0000256" key="1">
    <source>
        <dbReference type="SAM" id="MobiDB-lite"/>
    </source>
</evidence>
<feature type="region of interest" description="Disordered" evidence="1">
    <location>
        <begin position="26"/>
        <end position="60"/>
    </location>
</feature>